<accession>A0ABT2T3I1</accession>
<feature type="transmembrane region" description="Helical" evidence="1">
    <location>
        <begin position="133"/>
        <end position="160"/>
    </location>
</feature>
<evidence type="ECO:0000256" key="1">
    <source>
        <dbReference type="SAM" id="Phobius"/>
    </source>
</evidence>
<protein>
    <submittedName>
        <fullName evidence="2">DUF4190 domain-containing protein</fullName>
    </submittedName>
</protein>
<sequence length="199" mass="21800">MSRYVKDMPLNKDPKFVSFMMNDYLAKNRFTLFDYKGEQVYRAGDAMLEGFKYLKWSFEDGNFHIEAWMKSMGKEMGLDGFVGCLQKKPYKESLEQLYTLLEQDVEIPEGAEGADGSVTVAVNTVDNAGAAKIALVFGILSIVTALLIPLAGILFGCLGVNRARLGSGSSMAKQANIGKVLSVIGVVIALINWLLAILL</sequence>
<keyword evidence="1" id="KW-0472">Membrane</keyword>
<name>A0ABT2T3I1_9FIRM</name>
<dbReference type="EMBL" id="JAOQKJ010000007">
    <property type="protein sequence ID" value="MCU6744825.1"/>
    <property type="molecule type" value="Genomic_DNA"/>
</dbReference>
<keyword evidence="1" id="KW-0812">Transmembrane</keyword>
<dbReference type="Proteomes" id="UP001652432">
    <property type="component" value="Unassembled WGS sequence"/>
</dbReference>
<dbReference type="RefSeq" id="WP_262574932.1">
    <property type="nucleotide sequence ID" value="NZ_JAOQKJ010000007.1"/>
</dbReference>
<comment type="caution">
    <text evidence="2">The sequence shown here is derived from an EMBL/GenBank/DDBJ whole genome shotgun (WGS) entry which is preliminary data.</text>
</comment>
<reference evidence="2 3" key="1">
    <citation type="journal article" date="2021" name="ISME Commun">
        <title>Automated analysis of genomic sequences facilitates high-throughput and comprehensive description of bacteria.</title>
        <authorList>
            <person name="Hitch T.C.A."/>
        </authorList>
    </citation>
    <scope>NUCLEOTIDE SEQUENCE [LARGE SCALE GENOMIC DNA]</scope>
    <source>
        <strain evidence="2 3">Sanger_18</strain>
    </source>
</reference>
<organism evidence="2 3">
    <name type="scientific">Suilimivivens aceti</name>
    <dbReference type="NCBI Taxonomy" id="2981774"/>
    <lineage>
        <taxon>Bacteria</taxon>
        <taxon>Bacillati</taxon>
        <taxon>Bacillota</taxon>
        <taxon>Clostridia</taxon>
        <taxon>Lachnospirales</taxon>
        <taxon>Lachnospiraceae</taxon>
        <taxon>Suilimivivens</taxon>
    </lineage>
</organism>
<proteinExistence type="predicted"/>
<evidence type="ECO:0000313" key="3">
    <source>
        <dbReference type="Proteomes" id="UP001652432"/>
    </source>
</evidence>
<feature type="transmembrane region" description="Helical" evidence="1">
    <location>
        <begin position="180"/>
        <end position="198"/>
    </location>
</feature>
<keyword evidence="3" id="KW-1185">Reference proteome</keyword>
<keyword evidence="1" id="KW-1133">Transmembrane helix</keyword>
<evidence type="ECO:0000313" key="2">
    <source>
        <dbReference type="EMBL" id="MCU6744825.1"/>
    </source>
</evidence>
<gene>
    <name evidence="2" type="ORF">OCV77_09980</name>
</gene>